<evidence type="ECO:0000313" key="1">
    <source>
        <dbReference type="EnsemblPlants" id="TuG1812G0600000705.01.T01.cds327432"/>
    </source>
</evidence>
<dbReference type="Gramene" id="TuG1812G0600000705.01.T01">
    <property type="protein sequence ID" value="TuG1812G0600000705.01.T01.cds327432"/>
    <property type="gene ID" value="TuG1812G0600000705.01"/>
</dbReference>
<dbReference type="AlphaFoldDB" id="A0A8R7UND1"/>
<reference evidence="1" key="2">
    <citation type="submission" date="2018-03" db="EMBL/GenBank/DDBJ databases">
        <title>The Triticum urartu genome reveals the dynamic nature of wheat genome evolution.</title>
        <authorList>
            <person name="Ling H."/>
            <person name="Ma B."/>
            <person name="Shi X."/>
            <person name="Liu H."/>
            <person name="Dong L."/>
            <person name="Sun H."/>
            <person name="Cao Y."/>
            <person name="Gao Q."/>
            <person name="Zheng S."/>
            <person name="Li Y."/>
            <person name="Yu Y."/>
            <person name="Du H."/>
            <person name="Qi M."/>
            <person name="Li Y."/>
            <person name="Yu H."/>
            <person name="Cui Y."/>
            <person name="Wang N."/>
            <person name="Chen C."/>
            <person name="Wu H."/>
            <person name="Zhao Y."/>
            <person name="Zhang J."/>
            <person name="Li Y."/>
            <person name="Zhou W."/>
            <person name="Zhang B."/>
            <person name="Hu W."/>
            <person name="Eijk M."/>
            <person name="Tang J."/>
            <person name="Witsenboer H."/>
            <person name="Zhao S."/>
            <person name="Li Z."/>
            <person name="Zhang A."/>
            <person name="Wang D."/>
            <person name="Liang C."/>
        </authorList>
    </citation>
    <scope>NUCLEOTIDE SEQUENCE [LARGE SCALE GENOMIC DNA]</scope>
    <source>
        <strain evidence="1">cv. G1812</strain>
    </source>
</reference>
<dbReference type="Proteomes" id="UP000015106">
    <property type="component" value="Chromosome 6"/>
</dbReference>
<proteinExistence type="predicted"/>
<evidence type="ECO:0000313" key="2">
    <source>
        <dbReference type="Proteomes" id="UP000015106"/>
    </source>
</evidence>
<reference evidence="2" key="1">
    <citation type="journal article" date="2013" name="Nature">
        <title>Draft genome of the wheat A-genome progenitor Triticum urartu.</title>
        <authorList>
            <person name="Ling H.Q."/>
            <person name="Zhao S."/>
            <person name="Liu D."/>
            <person name="Wang J."/>
            <person name="Sun H."/>
            <person name="Zhang C."/>
            <person name="Fan H."/>
            <person name="Li D."/>
            <person name="Dong L."/>
            <person name="Tao Y."/>
            <person name="Gao C."/>
            <person name="Wu H."/>
            <person name="Li Y."/>
            <person name="Cui Y."/>
            <person name="Guo X."/>
            <person name="Zheng S."/>
            <person name="Wang B."/>
            <person name="Yu K."/>
            <person name="Liang Q."/>
            <person name="Yang W."/>
            <person name="Lou X."/>
            <person name="Chen J."/>
            <person name="Feng M."/>
            <person name="Jian J."/>
            <person name="Zhang X."/>
            <person name="Luo G."/>
            <person name="Jiang Y."/>
            <person name="Liu J."/>
            <person name="Wang Z."/>
            <person name="Sha Y."/>
            <person name="Zhang B."/>
            <person name="Wu H."/>
            <person name="Tang D."/>
            <person name="Shen Q."/>
            <person name="Xue P."/>
            <person name="Zou S."/>
            <person name="Wang X."/>
            <person name="Liu X."/>
            <person name="Wang F."/>
            <person name="Yang Y."/>
            <person name="An X."/>
            <person name="Dong Z."/>
            <person name="Zhang K."/>
            <person name="Zhang X."/>
            <person name="Luo M.C."/>
            <person name="Dvorak J."/>
            <person name="Tong Y."/>
            <person name="Wang J."/>
            <person name="Yang H."/>
            <person name="Li Z."/>
            <person name="Wang D."/>
            <person name="Zhang A."/>
            <person name="Wang J."/>
        </authorList>
    </citation>
    <scope>NUCLEOTIDE SEQUENCE</scope>
    <source>
        <strain evidence="2">cv. G1812</strain>
    </source>
</reference>
<name>A0A8R7UND1_TRIUA</name>
<reference evidence="1" key="3">
    <citation type="submission" date="2022-06" db="UniProtKB">
        <authorList>
            <consortium name="EnsemblPlants"/>
        </authorList>
    </citation>
    <scope>IDENTIFICATION</scope>
</reference>
<dbReference type="EnsemblPlants" id="TuG1812G0600000705.01.T01">
    <property type="protein sequence ID" value="TuG1812G0600000705.01.T01.cds327432"/>
    <property type="gene ID" value="TuG1812G0600000705.01"/>
</dbReference>
<keyword evidence="2" id="KW-1185">Reference proteome</keyword>
<accession>A0A8R7UND1</accession>
<protein>
    <submittedName>
        <fullName evidence="1">Uncharacterized protein</fullName>
    </submittedName>
</protein>
<organism evidence="1 2">
    <name type="scientific">Triticum urartu</name>
    <name type="common">Red wild einkorn</name>
    <name type="synonym">Crithodium urartu</name>
    <dbReference type="NCBI Taxonomy" id="4572"/>
    <lineage>
        <taxon>Eukaryota</taxon>
        <taxon>Viridiplantae</taxon>
        <taxon>Streptophyta</taxon>
        <taxon>Embryophyta</taxon>
        <taxon>Tracheophyta</taxon>
        <taxon>Spermatophyta</taxon>
        <taxon>Magnoliopsida</taxon>
        <taxon>Liliopsida</taxon>
        <taxon>Poales</taxon>
        <taxon>Poaceae</taxon>
        <taxon>BOP clade</taxon>
        <taxon>Pooideae</taxon>
        <taxon>Triticodae</taxon>
        <taxon>Triticeae</taxon>
        <taxon>Triticinae</taxon>
        <taxon>Triticum</taxon>
    </lineage>
</organism>
<sequence>MLHKPTIFSYIHNFIYKVFRSVQCLSIHMHLIIHFNTAWSCRLFPCMFIILSCETHMRIVQDVSQHPT</sequence>